<evidence type="ECO:0000313" key="2">
    <source>
        <dbReference type="EMBL" id="KAF5185827.1"/>
    </source>
</evidence>
<dbReference type="GO" id="GO:0071040">
    <property type="term" value="P:nuclear polyadenylation-dependent antisense transcript catabolic process"/>
    <property type="evidence" value="ECO:0007669"/>
    <property type="project" value="TreeGrafter"/>
</dbReference>
<sequence>MEKEEDEFVRGVGFKNYKNELELLSEEKKKDSDCNVATEHGQALSPLSAKTMTTNMHNSRDKKMTVLRPSVPFHIPTIPRPQDEFNIFVNNTNQPFEHVWLQRSEDGSRVMHPLEKLSESDFIDQNVGSIEPVKPPPIENTPFKLVEDVKELKQLAAKLHSVNEFAVDLEHNKYRSFQGLTCLMQISTRAEDYVVDTLKLRVYVGPYLREVFKDPSKRKVMHGADQDIKWLQRDFGIYICNMFDTQQVCLVPLEL</sequence>
<dbReference type="InterPro" id="IPR012337">
    <property type="entry name" value="RNaseH-like_sf"/>
</dbReference>
<dbReference type="SUPFAM" id="SSF53098">
    <property type="entry name" value="Ribonuclease H-like"/>
    <property type="match status" value="1"/>
</dbReference>
<dbReference type="GO" id="GO:0071037">
    <property type="term" value="P:nuclear polyadenylation-dependent snRNA catabolic process"/>
    <property type="evidence" value="ECO:0007669"/>
    <property type="project" value="TreeGrafter"/>
</dbReference>
<dbReference type="GO" id="GO:0003727">
    <property type="term" value="F:single-stranded RNA binding"/>
    <property type="evidence" value="ECO:0007669"/>
    <property type="project" value="TreeGrafter"/>
</dbReference>
<gene>
    <name evidence="2" type="ORF">FRX31_024584</name>
</gene>
<organism evidence="2 3">
    <name type="scientific">Thalictrum thalictroides</name>
    <name type="common">Rue-anemone</name>
    <name type="synonym">Anemone thalictroides</name>
    <dbReference type="NCBI Taxonomy" id="46969"/>
    <lineage>
        <taxon>Eukaryota</taxon>
        <taxon>Viridiplantae</taxon>
        <taxon>Streptophyta</taxon>
        <taxon>Embryophyta</taxon>
        <taxon>Tracheophyta</taxon>
        <taxon>Spermatophyta</taxon>
        <taxon>Magnoliopsida</taxon>
        <taxon>Ranunculales</taxon>
        <taxon>Ranunculaceae</taxon>
        <taxon>Thalictroideae</taxon>
        <taxon>Thalictrum</taxon>
    </lineage>
</organism>
<dbReference type="Proteomes" id="UP000554482">
    <property type="component" value="Unassembled WGS sequence"/>
</dbReference>
<dbReference type="Pfam" id="PF01612">
    <property type="entry name" value="DNA_pol_A_exo1"/>
    <property type="match status" value="1"/>
</dbReference>
<dbReference type="GO" id="GO:0071036">
    <property type="term" value="P:nuclear polyadenylation-dependent snoRNA catabolic process"/>
    <property type="evidence" value="ECO:0007669"/>
    <property type="project" value="TreeGrafter"/>
</dbReference>
<accession>A0A7J6VM46</accession>
<dbReference type="GO" id="GO:0000175">
    <property type="term" value="F:3'-5'-RNA exonuclease activity"/>
    <property type="evidence" value="ECO:0007669"/>
    <property type="project" value="InterPro"/>
</dbReference>
<protein>
    <submittedName>
        <fullName evidence="2">Rrp6-like</fullName>
    </submittedName>
</protein>
<evidence type="ECO:0000313" key="3">
    <source>
        <dbReference type="Proteomes" id="UP000554482"/>
    </source>
</evidence>
<keyword evidence="3" id="KW-1185">Reference proteome</keyword>
<reference evidence="2 3" key="1">
    <citation type="submission" date="2020-06" db="EMBL/GenBank/DDBJ databases">
        <title>Transcriptomic and genomic resources for Thalictrum thalictroides and T. hernandezii: Facilitating candidate gene discovery in an emerging model plant lineage.</title>
        <authorList>
            <person name="Arias T."/>
            <person name="Riano-Pachon D.M."/>
            <person name="Di Stilio V.S."/>
        </authorList>
    </citation>
    <scope>NUCLEOTIDE SEQUENCE [LARGE SCALE GENOMIC DNA]</scope>
    <source>
        <strain evidence="3">cv. WT478/WT964</strain>
        <tissue evidence="2">Leaves</tissue>
    </source>
</reference>
<dbReference type="PANTHER" id="PTHR12124:SF47">
    <property type="entry name" value="EXOSOME COMPONENT 10"/>
    <property type="match status" value="1"/>
</dbReference>
<dbReference type="AlphaFoldDB" id="A0A7J6VM46"/>
<feature type="domain" description="3'-5' exonuclease" evidence="1">
    <location>
        <begin position="145"/>
        <end position="247"/>
    </location>
</feature>
<dbReference type="InterPro" id="IPR036397">
    <property type="entry name" value="RNaseH_sf"/>
</dbReference>
<dbReference type="GO" id="GO:0071044">
    <property type="term" value="P:histone mRNA catabolic process"/>
    <property type="evidence" value="ECO:0007669"/>
    <property type="project" value="TreeGrafter"/>
</dbReference>
<dbReference type="GO" id="GO:0071039">
    <property type="term" value="P:nuclear polyadenylation-dependent CUT catabolic process"/>
    <property type="evidence" value="ECO:0007669"/>
    <property type="project" value="TreeGrafter"/>
</dbReference>
<dbReference type="GO" id="GO:0005730">
    <property type="term" value="C:nucleolus"/>
    <property type="evidence" value="ECO:0007669"/>
    <property type="project" value="TreeGrafter"/>
</dbReference>
<dbReference type="GO" id="GO:0000467">
    <property type="term" value="P:exonucleolytic trimming to generate mature 3'-end of 5.8S rRNA from tricistronic rRNA transcript (SSU-rRNA, 5.8S rRNA, LSU-rRNA)"/>
    <property type="evidence" value="ECO:0007669"/>
    <property type="project" value="InterPro"/>
</dbReference>
<evidence type="ECO:0000259" key="1">
    <source>
        <dbReference type="Pfam" id="PF01612"/>
    </source>
</evidence>
<dbReference type="GO" id="GO:0071038">
    <property type="term" value="P:TRAMP-dependent tRNA surveillance pathway"/>
    <property type="evidence" value="ECO:0007669"/>
    <property type="project" value="TreeGrafter"/>
</dbReference>
<dbReference type="OrthoDB" id="1708734at2759"/>
<dbReference type="InterPro" id="IPR045092">
    <property type="entry name" value="Rrp6-like"/>
</dbReference>
<proteinExistence type="predicted"/>
<dbReference type="InterPro" id="IPR002562">
    <property type="entry name" value="3'-5'_exonuclease_dom"/>
</dbReference>
<comment type="caution">
    <text evidence="2">The sequence shown here is derived from an EMBL/GenBank/DDBJ whole genome shotgun (WGS) entry which is preliminary data.</text>
</comment>
<dbReference type="EMBL" id="JABWDY010030147">
    <property type="protein sequence ID" value="KAF5185827.1"/>
    <property type="molecule type" value="Genomic_DNA"/>
</dbReference>
<name>A0A7J6VM46_THATH</name>
<dbReference type="GO" id="GO:0071035">
    <property type="term" value="P:nuclear polyadenylation-dependent rRNA catabolic process"/>
    <property type="evidence" value="ECO:0007669"/>
    <property type="project" value="TreeGrafter"/>
</dbReference>
<dbReference type="GO" id="GO:0071051">
    <property type="term" value="P:poly(A)-dependent snoRNA 3'-end processing"/>
    <property type="evidence" value="ECO:0007669"/>
    <property type="project" value="TreeGrafter"/>
</dbReference>
<dbReference type="PANTHER" id="PTHR12124">
    <property type="entry name" value="POLYMYOSITIS/SCLERODERMA AUTOANTIGEN-RELATED"/>
    <property type="match status" value="1"/>
</dbReference>
<dbReference type="GO" id="GO:0000176">
    <property type="term" value="C:nuclear exosome (RNase complex)"/>
    <property type="evidence" value="ECO:0007669"/>
    <property type="project" value="TreeGrafter"/>
</dbReference>
<dbReference type="Gene3D" id="3.30.420.10">
    <property type="entry name" value="Ribonuclease H-like superfamily/Ribonuclease H"/>
    <property type="match status" value="1"/>
</dbReference>